<organism evidence="1">
    <name type="scientific">marine sediment metagenome</name>
    <dbReference type="NCBI Taxonomy" id="412755"/>
    <lineage>
        <taxon>unclassified sequences</taxon>
        <taxon>metagenomes</taxon>
        <taxon>ecological metagenomes</taxon>
    </lineage>
</organism>
<proteinExistence type="predicted"/>
<feature type="non-terminal residue" evidence="1">
    <location>
        <position position="95"/>
    </location>
</feature>
<accession>X1M189</accession>
<comment type="caution">
    <text evidence="1">The sequence shown here is derived from an EMBL/GenBank/DDBJ whole genome shotgun (WGS) entry which is preliminary data.</text>
</comment>
<name>X1M189_9ZZZZ</name>
<gene>
    <name evidence="1" type="ORF">S06H3_35702</name>
</gene>
<reference evidence="1" key="1">
    <citation type="journal article" date="2014" name="Front. Microbiol.">
        <title>High frequency of phylogenetically diverse reductive dehalogenase-homologous genes in deep subseafloor sedimentary metagenomes.</title>
        <authorList>
            <person name="Kawai M."/>
            <person name="Futagami T."/>
            <person name="Toyoda A."/>
            <person name="Takaki Y."/>
            <person name="Nishi S."/>
            <person name="Hori S."/>
            <person name="Arai W."/>
            <person name="Tsubouchi T."/>
            <person name="Morono Y."/>
            <person name="Uchiyama I."/>
            <person name="Ito T."/>
            <person name="Fujiyama A."/>
            <person name="Inagaki F."/>
            <person name="Takami H."/>
        </authorList>
    </citation>
    <scope>NUCLEOTIDE SEQUENCE</scope>
    <source>
        <strain evidence="1">Expedition CK06-06</strain>
    </source>
</reference>
<dbReference type="AlphaFoldDB" id="X1M189"/>
<protein>
    <submittedName>
        <fullName evidence="1">Uncharacterized protein</fullName>
    </submittedName>
</protein>
<dbReference type="EMBL" id="BARV01021567">
    <property type="protein sequence ID" value="GAI25108.1"/>
    <property type="molecule type" value="Genomic_DNA"/>
</dbReference>
<sequence length="95" mass="11379">MIKNLDNNLLEINLKFKDYLNSKKGILSCFYNKGVQLEGWFKGELLYFLSNLKESKKIYDFDREVKSPVSNQRIDFKLEFKINNSNEVLWLEIKH</sequence>
<evidence type="ECO:0000313" key="1">
    <source>
        <dbReference type="EMBL" id="GAI25108.1"/>
    </source>
</evidence>